<sequence>MPAEVEAGLRSQHLLRADGPHAPETVRRRLTSWSILTRWRGLTGAFDGPSLKSALRLAVRASARPRQRKSANSEAIRPLIPK</sequence>
<name>G9A3F7_SINF1</name>
<protein>
    <submittedName>
        <fullName evidence="2">Phage integrase family protein</fullName>
    </submittedName>
</protein>
<evidence type="ECO:0000313" key="2">
    <source>
        <dbReference type="EMBL" id="CCE97905.1"/>
    </source>
</evidence>
<dbReference type="PATRIC" id="fig|380.5.peg.3610"/>
<dbReference type="EMBL" id="HE616890">
    <property type="protein sequence ID" value="CCE97905.1"/>
    <property type="molecule type" value="Genomic_DNA"/>
</dbReference>
<dbReference type="AlphaFoldDB" id="G9A3F7"/>
<evidence type="ECO:0000313" key="3">
    <source>
        <dbReference type="Proteomes" id="UP000007735"/>
    </source>
</evidence>
<gene>
    <name evidence="2" type="primary">intX</name>
    <name evidence="2" type="ordered locus">SFHH103_03413</name>
</gene>
<dbReference type="HOGENOM" id="CLU_2555876_0_0_5"/>
<organism evidence="2 3">
    <name type="scientific">Sinorhizobium fredii (strain HH103)</name>
    <dbReference type="NCBI Taxonomy" id="1117943"/>
    <lineage>
        <taxon>Bacteria</taxon>
        <taxon>Pseudomonadati</taxon>
        <taxon>Pseudomonadota</taxon>
        <taxon>Alphaproteobacteria</taxon>
        <taxon>Hyphomicrobiales</taxon>
        <taxon>Rhizobiaceae</taxon>
        <taxon>Sinorhizobium/Ensifer group</taxon>
        <taxon>Sinorhizobium</taxon>
    </lineage>
</organism>
<dbReference type="KEGG" id="sfh:SFHH103_03413"/>
<dbReference type="eggNOG" id="COG0582">
    <property type="taxonomic scope" value="Bacteria"/>
</dbReference>
<feature type="region of interest" description="Disordered" evidence="1">
    <location>
        <begin position="60"/>
        <end position="82"/>
    </location>
</feature>
<dbReference type="STRING" id="1117943.SFHH103_03413"/>
<accession>G9A3F7</accession>
<reference evidence="2 3" key="1">
    <citation type="journal article" date="2012" name="J. Bacteriol.">
        <title>Genome sequence of the soybean symbiont Sinorhizobium fredii HH103.</title>
        <authorList>
            <person name="Weidner S."/>
            <person name="Becker A."/>
            <person name="Bonilla I."/>
            <person name="Jaenicke S."/>
            <person name="Lloret J."/>
            <person name="Margaret I."/>
            <person name="Puhler A."/>
            <person name="Ruiz-Sainz J.E."/>
            <person name="Schneiker-Bekel S."/>
            <person name="Szczepanowski R."/>
            <person name="Vinardell J.M."/>
            <person name="Zehner S."/>
            <person name="Gottfert M."/>
        </authorList>
    </citation>
    <scope>NUCLEOTIDE SEQUENCE [LARGE SCALE GENOMIC DNA]</scope>
    <source>
        <strain evidence="2 3">HH103</strain>
    </source>
</reference>
<evidence type="ECO:0000256" key="1">
    <source>
        <dbReference type="SAM" id="MobiDB-lite"/>
    </source>
</evidence>
<proteinExistence type="predicted"/>
<dbReference type="Proteomes" id="UP000007735">
    <property type="component" value="Chromosome"/>
</dbReference>